<organism evidence="2 3">
    <name type="scientific">Mikania micrantha</name>
    <name type="common">bitter vine</name>
    <dbReference type="NCBI Taxonomy" id="192012"/>
    <lineage>
        <taxon>Eukaryota</taxon>
        <taxon>Viridiplantae</taxon>
        <taxon>Streptophyta</taxon>
        <taxon>Embryophyta</taxon>
        <taxon>Tracheophyta</taxon>
        <taxon>Spermatophyta</taxon>
        <taxon>Magnoliopsida</taxon>
        <taxon>eudicotyledons</taxon>
        <taxon>Gunneridae</taxon>
        <taxon>Pentapetalae</taxon>
        <taxon>asterids</taxon>
        <taxon>campanulids</taxon>
        <taxon>Asterales</taxon>
        <taxon>Asteraceae</taxon>
        <taxon>Asteroideae</taxon>
        <taxon>Heliantheae alliance</taxon>
        <taxon>Eupatorieae</taxon>
        <taxon>Mikania</taxon>
    </lineage>
</organism>
<comment type="caution">
    <text evidence="2">The sequence shown here is derived from an EMBL/GenBank/DDBJ whole genome shotgun (WGS) entry which is preliminary data.</text>
</comment>
<keyword evidence="1" id="KW-0732">Signal</keyword>
<keyword evidence="3" id="KW-1185">Reference proteome</keyword>
<accession>A0A5N6NR00</accession>
<proteinExistence type="predicted"/>
<dbReference type="Proteomes" id="UP000326396">
    <property type="component" value="Linkage Group LG18"/>
</dbReference>
<evidence type="ECO:0000313" key="3">
    <source>
        <dbReference type="Proteomes" id="UP000326396"/>
    </source>
</evidence>
<evidence type="ECO:0000313" key="2">
    <source>
        <dbReference type="EMBL" id="KAD4982783.1"/>
    </source>
</evidence>
<dbReference type="AlphaFoldDB" id="A0A5N6NR00"/>
<feature type="chain" id="PRO_5024363968" evidence="1">
    <location>
        <begin position="23"/>
        <end position="70"/>
    </location>
</feature>
<sequence length="70" mass="7657">MNRSVGAAVVVVDWALAAPVGAADGGGRRDESRSAQKTVPLVRFVFRLWRERALEMEAMEDGALEELTLK</sequence>
<feature type="signal peptide" evidence="1">
    <location>
        <begin position="1"/>
        <end position="22"/>
    </location>
</feature>
<reference evidence="2 3" key="1">
    <citation type="submission" date="2019-05" db="EMBL/GenBank/DDBJ databases">
        <title>Mikania micrantha, genome provides insights into the molecular mechanism of rapid growth.</title>
        <authorList>
            <person name="Liu B."/>
        </authorList>
    </citation>
    <scope>NUCLEOTIDE SEQUENCE [LARGE SCALE GENOMIC DNA]</scope>
    <source>
        <strain evidence="2">NLD-2019</strain>
        <tissue evidence="2">Leaf</tissue>
    </source>
</reference>
<name>A0A5N6NR00_9ASTR</name>
<evidence type="ECO:0000256" key="1">
    <source>
        <dbReference type="SAM" id="SignalP"/>
    </source>
</evidence>
<protein>
    <submittedName>
        <fullName evidence="2">Uncharacterized protein</fullName>
    </submittedName>
</protein>
<dbReference type="EMBL" id="SZYD01000010">
    <property type="protein sequence ID" value="KAD4982783.1"/>
    <property type="molecule type" value="Genomic_DNA"/>
</dbReference>
<gene>
    <name evidence="2" type="ORF">E3N88_19454</name>
</gene>